<dbReference type="Pfam" id="PF00296">
    <property type="entry name" value="Bac_luciferase"/>
    <property type="match status" value="1"/>
</dbReference>
<evidence type="ECO:0000313" key="6">
    <source>
        <dbReference type="EMBL" id="TDL10149.1"/>
    </source>
</evidence>
<dbReference type="NCBIfam" id="TIGR03619">
    <property type="entry name" value="F420_Rv2161c"/>
    <property type="match status" value="1"/>
</dbReference>
<dbReference type="InterPro" id="IPR019921">
    <property type="entry name" value="Lucif-like_OxRdtase_Rv2161c"/>
</dbReference>
<dbReference type="AlphaFoldDB" id="A0A4R5X8W2"/>
<dbReference type="PANTHER" id="PTHR42847:SF4">
    <property type="entry name" value="ALKANESULFONATE MONOOXYGENASE-RELATED"/>
    <property type="match status" value="1"/>
</dbReference>
<organism evidence="6 7">
    <name type="scientific">Mycolicibacterium obuense</name>
    <dbReference type="NCBI Taxonomy" id="1807"/>
    <lineage>
        <taxon>Bacteria</taxon>
        <taxon>Bacillati</taxon>
        <taxon>Actinomycetota</taxon>
        <taxon>Actinomycetes</taxon>
        <taxon>Mycobacteriales</taxon>
        <taxon>Mycobacteriaceae</taxon>
        <taxon>Mycolicibacterium</taxon>
    </lineage>
</organism>
<feature type="domain" description="Luciferase-like" evidence="5">
    <location>
        <begin position="64"/>
        <end position="287"/>
    </location>
</feature>
<keyword evidence="4" id="KW-0503">Monooxygenase</keyword>
<keyword evidence="1" id="KW-0285">Flavoprotein</keyword>
<dbReference type="Proteomes" id="UP000294952">
    <property type="component" value="Unassembled WGS sequence"/>
</dbReference>
<proteinExistence type="predicted"/>
<dbReference type="GO" id="GO:0008726">
    <property type="term" value="F:alkanesulfonate monooxygenase activity"/>
    <property type="evidence" value="ECO:0007669"/>
    <property type="project" value="TreeGrafter"/>
</dbReference>
<gene>
    <name evidence="6" type="ORF">EUA04_09515</name>
</gene>
<dbReference type="PANTHER" id="PTHR42847">
    <property type="entry name" value="ALKANESULFONATE MONOOXYGENASE"/>
    <property type="match status" value="1"/>
</dbReference>
<evidence type="ECO:0000259" key="5">
    <source>
        <dbReference type="Pfam" id="PF00296"/>
    </source>
</evidence>
<evidence type="ECO:0000256" key="3">
    <source>
        <dbReference type="ARBA" id="ARBA00023002"/>
    </source>
</evidence>
<dbReference type="InterPro" id="IPR050172">
    <property type="entry name" value="SsuD_RutA_monooxygenase"/>
</dbReference>
<dbReference type="EMBL" id="SDLP01000002">
    <property type="protein sequence ID" value="TDL10149.1"/>
    <property type="molecule type" value="Genomic_DNA"/>
</dbReference>
<evidence type="ECO:0000256" key="1">
    <source>
        <dbReference type="ARBA" id="ARBA00022630"/>
    </source>
</evidence>
<dbReference type="GO" id="GO:0046306">
    <property type="term" value="P:alkanesulfonate catabolic process"/>
    <property type="evidence" value="ECO:0007669"/>
    <property type="project" value="TreeGrafter"/>
</dbReference>
<evidence type="ECO:0000256" key="2">
    <source>
        <dbReference type="ARBA" id="ARBA00022643"/>
    </source>
</evidence>
<dbReference type="InterPro" id="IPR036661">
    <property type="entry name" value="Luciferase-like_sf"/>
</dbReference>
<keyword evidence="3" id="KW-0560">Oxidoreductase</keyword>
<accession>A0A4R5X8W2</accession>
<dbReference type="OrthoDB" id="3206024at2"/>
<name>A0A4R5X8W2_9MYCO</name>
<dbReference type="Gene3D" id="3.20.20.30">
    <property type="entry name" value="Luciferase-like domain"/>
    <property type="match status" value="1"/>
</dbReference>
<reference evidence="6 7" key="1">
    <citation type="submission" date="2019-01" db="EMBL/GenBank/DDBJ databases">
        <title>High-quality-draft genome sequences of five non-tuberculosis mycobacteriaceae isolated from a nosocomial environment.</title>
        <authorList>
            <person name="Tiago I."/>
            <person name="Alarico S."/>
            <person name="Pereira S.G."/>
            <person name="Coelho C."/>
            <person name="Maranha A."/>
            <person name="Empadinhas N."/>
        </authorList>
    </citation>
    <scope>NUCLEOTIDE SEQUENCE [LARGE SCALE GENOMIC DNA]</scope>
    <source>
        <strain evidence="6 7">22DIII</strain>
    </source>
</reference>
<evidence type="ECO:0000313" key="7">
    <source>
        <dbReference type="Proteomes" id="UP000294952"/>
    </source>
</evidence>
<comment type="caution">
    <text evidence="6">The sequence shown here is derived from an EMBL/GenBank/DDBJ whole genome shotgun (WGS) entry which is preliminary data.</text>
</comment>
<keyword evidence="2" id="KW-0288">FMN</keyword>
<protein>
    <submittedName>
        <fullName evidence="6">LLM class F420-dependent oxidoreductase</fullName>
    </submittedName>
</protein>
<evidence type="ECO:0000256" key="4">
    <source>
        <dbReference type="ARBA" id="ARBA00023033"/>
    </source>
</evidence>
<sequence>MRHSLTTRPSALPVVHGSAARCGSLADRNRIEAGSSGRRCHDGQVVSLGLHGLGIGAGASRPVIDAVAAAAERSGFATLWIGEHVVMVDEPSSRYPYRADGRIAIPPDADWLDPFIALSFAAAATNRIGLATGVLLLPEHNPVIAAKTAASLDRLSGGRRLSLGVGVGWSRDEFDALGVPFERRGQRTEEYVAAMRTLWRDDVATFTGEFVSFEGVRVNPKPYRRTIPVICGGNSDSALHRVAEWGDGWYGFDLADVEEVAERVSVLRRMCRRVGRDFGDVKLSVSLKESRPEDLVALADIGIDELVVVAAPPDDPIVAESWVDDLARRYVGALR</sequence>
<dbReference type="InterPro" id="IPR011251">
    <property type="entry name" value="Luciferase-like_dom"/>
</dbReference>
<dbReference type="SUPFAM" id="SSF51679">
    <property type="entry name" value="Bacterial luciferase-like"/>
    <property type="match status" value="1"/>
</dbReference>